<comment type="similarity">
    <text evidence="3">Belongs to the NIP3 family.</text>
</comment>
<keyword evidence="7" id="KW-0496">Mitochondrion</keyword>
<dbReference type="Proteomes" id="UP000663874">
    <property type="component" value="Unassembled WGS sequence"/>
</dbReference>
<dbReference type="EMBL" id="CAJNOH010000002">
    <property type="protein sequence ID" value="CAF0725369.1"/>
    <property type="molecule type" value="Genomic_DNA"/>
</dbReference>
<dbReference type="GO" id="GO:0005634">
    <property type="term" value="C:nucleus"/>
    <property type="evidence" value="ECO:0007669"/>
    <property type="project" value="TreeGrafter"/>
</dbReference>
<evidence type="ECO:0000313" key="20">
    <source>
        <dbReference type="Proteomes" id="UP000663864"/>
    </source>
</evidence>
<protein>
    <submittedName>
        <fullName evidence="14">Uncharacterized protein</fullName>
    </submittedName>
</protein>
<keyword evidence="4 10" id="KW-0812">Transmembrane</keyword>
<dbReference type="Proteomes" id="UP000663854">
    <property type="component" value="Unassembled WGS sequence"/>
</dbReference>
<evidence type="ECO:0000256" key="10">
    <source>
        <dbReference type="SAM" id="Phobius"/>
    </source>
</evidence>
<evidence type="ECO:0000313" key="13">
    <source>
        <dbReference type="EMBL" id="CAF0747222.1"/>
    </source>
</evidence>
<feature type="transmembrane region" description="Helical" evidence="10">
    <location>
        <begin position="142"/>
        <end position="162"/>
    </location>
</feature>
<dbReference type="Proteomes" id="UP000663864">
    <property type="component" value="Unassembled WGS sequence"/>
</dbReference>
<dbReference type="EMBL" id="CAJNOT010000024">
    <property type="protein sequence ID" value="CAF0781040.1"/>
    <property type="molecule type" value="Genomic_DNA"/>
</dbReference>
<evidence type="ECO:0000256" key="5">
    <source>
        <dbReference type="ARBA" id="ARBA00022703"/>
    </source>
</evidence>
<dbReference type="EMBL" id="CAJNOL010000015">
    <property type="protein sequence ID" value="CAF0745785.1"/>
    <property type="molecule type" value="Genomic_DNA"/>
</dbReference>
<dbReference type="InterPro" id="IPR010548">
    <property type="entry name" value="BNIP3"/>
</dbReference>
<evidence type="ECO:0000313" key="12">
    <source>
        <dbReference type="EMBL" id="CAF0745785.1"/>
    </source>
</evidence>
<evidence type="ECO:0000256" key="8">
    <source>
        <dbReference type="ARBA" id="ARBA00023136"/>
    </source>
</evidence>
<feature type="region of interest" description="Disordered" evidence="9">
    <location>
        <begin position="17"/>
        <end position="37"/>
    </location>
</feature>
<evidence type="ECO:0000313" key="16">
    <source>
        <dbReference type="EMBL" id="CAF0823800.1"/>
    </source>
</evidence>
<dbReference type="Proteomes" id="UP000663870">
    <property type="component" value="Unassembled WGS sequence"/>
</dbReference>
<dbReference type="EMBL" id="CAJOAX010000102">
    <property type="protein sequence ID" value="CAF3509610.1"/>
    <property type="molecule type" value="Genomic_DNA"/>
</dbReference>
<evidence type="ECO:0000256" key="6">
    <source>
        <dbReference type="ARBA" id="ARBA00022989"/>
    </source>
</evidence>
<feature type="compositionally biased region" description="Low complexity" evidence="9">
    <location>
        <begin position="58"/>
        <end position="79"/>
    </location>
</feature>
<organism evidence="14 20">
    <name type="scientific">Rotaria sordida</name>
    <dbReference type="NCBI Taxonomy" id="392033"/>
    <lineage>
        <taxon>Eukaryota</taxon>
        <taxon>Metazoa</taxon>
        <taxon>Spiralia</taxon>
        <taxon>Gnathifera</taxon>
        <taxon>Rotifera</taxon>
        <taxon>Eurotatoria</taxon>
        <taxon>Bdelloidea</taxon>
        <taxon>Philodinida</taxon>
        <taxon>Philodinidae</taxon>
        <taxon>Rotaria</taxon>
    </lineage>
</organism>
<dbReference type="EMBL" id="CAJNOL010000016">
    <property type="protein sequence ID" value="CAF0747222.1"/>
    <property type="molecule type" value="Genomic_DNA"/>
</dbReference>
<dbReference type="GO" id="GO:0042802">
    <property type="term" value="F:identical protein binding"/>
    <property type="evidence" value="ECO:0007669"/>
    <property type="project" value="UniProtKB-ARBA"/>
</dbReference>
<evidence type="ECO:0000313" key="17">
    <source>
        <dbReference type="EMBL" id="CAF3509610.1"/>
    </source>
</evidence>
<dbReference type="Proteomes" id="UP000663836">
    <property type="component" value="Unassembled WGS sequence"/>
</dbReference>
<feature type="region of interest" description="Disordered" evidence="9">
    <location>
        <begin position="52"/>
        <end position="81"/>
    </location>
</feature>
<evidence type="ECO:0000256" key="7">
    <source>
        <dbReference type="ARBA" id="ARBA00023128"/>
    </source>
</evidence>
<dbReference type="EMBL" id="CAJNOO010000089">
    <property type="protein sequence ID" value="CAF0795762.1"/>
    <property type="molecule type" value="Genomic_DNA"/>
</dbReference>
<keyword evidence="21" id="KW-1185">Reference proteome</keyword>
<dbReference type="GO" id="GO:0043065">
    <property type="term" value="P:positive regulation of apoptotic process"/>
    <property type="evidence" value="ECO:0007669"/>
    <property type="project" value="InterPro"/>
</dbReference>
<dbReference type="Proteomes" id="UP000663823">
    <property type="component" value="Unassembled WGS sequence"/>
</dbReference>
<dbReference type="GO" id="GO:0097345">
    <property type="term" value="P:mitochondrial outer membrane permeabilization"/>
    <property type="evidence" value="ECO:0007669"/>
    <property type="project" value="TreeGrafter"/>
</dbReference>
<evidence type="ECO:0000313" key="15">
    <source>
        <dbReference type="EMBL" id="CAF0795762.1"/>
    </source>
</evidence>
<evidence type="ECO:0000313" key="18">
    <source>
        <dbReference type="EMBL" id="CAF3689590.1"/>
    </source>
</evidence>
<sequence>MNKSFQSYTSDPWIDLQSEEKQIMSPSTMTSSFADRDLTSSMHINEHLLLEAQKESSRVGSKGSQSDSSSPKSPKSPVQTDRNVAEWMSYWSSRIEAEPPKEWKFVHPINRSVRDQLLFEDEEEKAAKEAEKALIEKKRMRYLILSNCASFILGMGIMYLCLRRYLRMKTPYFYALD</sequence>
<proteinExistence type="inferred from homology"/>
<dbReference type="EMBL" id="CAJOBE010000830">
    <property type="protein sequence ID" value="CAF3689590.1"/>
    <property type="molecule type" value="Genomic_DNA"/>
</dbReference>
<evidence type="ECO:0000313" key="21">
    <source>
        <dbReference type="Proteomes" id="UP000663870"/>
    </source>
</evidence>
<feature type="compositionally biased region" description="Polar residues" evidence="9">
    <location>
        <begin position="24"/>
        <end position="33"/>
    </location>
</feature>
<evidence type="ECO:0000313" key="11">
    <source>
        <dbReference type="EMBL" id="CAF0725369.1"/>
    </source>
</evidence>
<dbReference type="EMBL" id="CAJOBD010001266">
    <property type="protein sequence ID" value="CAF3780788.1"/>
    <property type="molecule type" value="Genomic_DNA"/>
</dbReference>
<dbReference type="AlphaFoldDB" id="A0A813RGB7"/>
<keyword evidence="8 10" id="KW-0472">Membrane</keyword>
<dbReference type="PANTHER" id="PTHR15186:SF5">
    <property type="entry name" value="BNIP3, ISOFORM A"/>
    <property type="match status" value="1"/>
</dbReference>
<dbReference type="Proteomes" id="UP000663882">
    <property type="component" value="Unassembled WGS sequence"/>
</dbReference>
<evidence type="ECO:0000313" key="19">
    <source>
        <dbReference type="EMBL" id="CAF3780788.1"/>
    </source>
</evidence>
<dbReference type="Proteomes" id="UP000663889">
    <property type="component" value="Unassembled WGS sequence"/>
</dbReference>
<evidence type="ECO:0000256" key="4">
    <source>
        <dbReference type="ARBA" id="ARBA00022692"/>
    </source>
</evidence>
<evidence type="ECO:0000256" key="9">
    <source>
        <dbReference type="SAM" id="MobiDB-lite"/>
    </source>
</evidence>
<name>A0A813RGB7_9BILA</name>
<keyword evidence="6 10" id="KW-1133">Transmembrane helix</keyword>
<accession>A0A813RGB7</accession>
<comment type="subcellular location">
    <subcellularLocation>
        <location evidence="1">Membrane</location>
        <topology evidence="1">Single-pass membrane protein</topology>
    </subcellularLocation>
    <subcellularLocation>
        <location evidence="2">Mitochondrion membrane</location>
    </subcellularLocation>
</comment>
<dbReference type="OrthoDB" id="10035298at2759"/>
<dbReference type="PANTHER" id="PTHR15186">
    <property type="entry name" value="RE48077P"/>
    <property type="match status" value="1"/>
</dbReference>
<comment type="caution">
    <text evidence="14">The sequence shown here is derived from an EMBL/GenBank/DDBJ whole genome shotgun (WGS) entry which is preliminary data.</text>
</comment>
<evidence type="ECO:0000313" key="14">
    <source>
        <dbReference type="EMBL" id="CAF0781040.1"/>
    </source>
</evidence>
<keyword evidence="5" id="KW-0053">Apoptosis</keyword>
<gene>
    <name evidence="18" type="ORF">FNK824_LOCUS8413</name>
    <name evidence="19" type="ORF">JBS370_LOCUS14215</name>
    <name evidence="12" type="ORF">JXQ802_LOCUS1394</name>
    <name evidence="13" type="ORF">JXQ802_LOCUS1477</name>
    <name evidence="17" type="ORF">OTI717_LOCUS2183</name>
    <name evidence="11" type="ORF">PYM288_LOCUS524</name>
    <name evidence="15" type="ORF">RFH988_LOCUS3657</name>
    <name evidence="16" type="ORF">SEV965_LOCUS1754</name>
    <name evidence="14" type="ORF">ZHD862_LOCUS1394</name>
</gene>
<dbReference type="GO" id="GO:0005741">
    <property type="term" value="C:mitochondrial outer membrane"/>
    <property type="evidence" value="ECO:0007669"/>
    <property type="project" value="TreeGrafter"/>
</dbReference>
<dbReference type="EMBL" id="CAJNOU010000035">
    <property type="protein sequence ID" value="CAF0823800.1"/>
    <property type="molecule type" value="Genomic_DNA"/>
</dbReference>
<dbReference type="Pfam" id="PF06553">
    <property type="entry name" value="BNIP3"/>
    <property type="match status" value="1"/>
</dbReference>
<evidence type="ECO:0000256" key="3">
    <source>
        <dbReference type="ARBA" id="ARBA00007710"/>
    </source>
</evidence>
<evidence type="ECO:0000256" key="2">
    <source>
        <dbReference type="ARBA" id="ARBA00004325"/>
    </source>
</evidence>
<reference evidence="14" key="1">
    <citation type="submission" date="2021-02" db="EMBL/GenBank/DDBJ databases">
        <authorList>
            <person name="Nowell W R."/>
        </authorList>
    </citation>
    <scope>NUCLEOTIDE SEQUENCE</scope>
</reference>
<evidence type="ECO:0000256" key="1">
    <source>
        <dbReference type="ARBA" id="ARBA00004167"/>
    </source>
</evidence>